<dbReference type="InterPro" id="IPR008949">
    <property type="entry name" value="Isoprenoid_synthase_dom_sf"/>
</dbReference>
<evidence type="ECO:0000313" key="5">
    <source>
        <dbReference type="Proteomes" id="UP000470404"/>
    </source>
</evidence>
<dbReference type="InterPro" id="IPR033904">
    <property type="entry name" value="Trans_IPPS_HH"/>
</dbReference>
<dbReference type="PROSITE" id="PS01045">
    <property type="entry name" value="SQUALEN_PHYTOEN_SYN_2"/>
    <property type="match status" value="1"/>
</dbReference>
<comment type="caution">
    <text evidence="4">The sequence shown here is derived from an EMBL/GenBank/DDBJ whole genome shotgun (WGS) entry which is preliminary data.</text>
</comment>
<dbReference type="InterPro" id="IPR002060">
    <property type="entry name" value="Squ/phyt_synthse"/>
</dbReference>
<dbReference type="Gene3D" id="1.10.600.10">
    <property type="entry name" value="Farnesyl Diphosphate Synthase"/>
    <property type="match status" value="1"/>
</dbReference>
<evidence type="ECO:0000256" key="3">
    <source>
        <dbReference type="SAM" id="MobiDB-lite"/>
    </source>
</evidence>
<dbReference type="PANTHER" id="PTHR31480">
    <property type="entry name" value="BIFUNCTIONAL LYCOPENE CYCLASE/PHYTOENE SYNTHASE"/>
    <property type="match status" value="1"/>
</dbReference>
<keyword evidence="5" id="KW-1185">Reference proteome</keyword>
<reference evidence="4 5" key="1">
    <citation type="submission" date="2020-01" db="EMBL/GenBank/DDBJ databases">
        <title>Insect and environment-associated Actinomycetes.</title>
        <authorList>
            <person name="Currrie C."/>
            <person name="Chevrette M."/>
            <person name="Carlson C."/>
            <person name="Stubbendieck R."/>
            <person name="Wendt-Pienkowski E."/>
        </authorList>
    </citation>
    <scope>NUCLEOTIDE SEQUENCE [LARGE SCALE GENOMIC DNA]</scope>
    <source>
        <strain evidence="4 5">SID8386</strain>
    </source>
</reference>
<dbReference type="InterPro" id="IPR019845">
    <property type="entry name" value="Squalene/phytoene_synthase_CS"/>
</dbReference>
<name>A0ABX0C3T5_9PSEU</name>
<feature type="region of interest" description="Disordered" evidence="3">
    <location>
        <begin position="303"/>
        <end position="328"/>
    </location>
</feature>
<gene>
    <name evidence="4" type="ORF">G3I59_39140</name>
</gene>
<dbReference type="CDD" id="cd00683">
    <property type="entry name" value="Trans_IPPS_HH"/>
    <property type="match status" value="1"/>
</dbReference>
<proteinExistence type="predicted"/>
<accession>A0ABX0C3T5</accession>
<protein>
    <submittedName>
        <fullName evidence="4">Phytoene/squalene synthase family protein</fullName>
    </submittedName>
</protein>
<dbReference type="SUPFAM" id="SSF48576">
    <property type="entry name" value="Terpenoid synthases"/>
    <property type="match status" value="1"/>
</dbReference>
<dbReference type="Proteomes" id="UP000470404">
    <property type="component" value="Unassembled WGS sequence"/>
</dbReference>
<evidence type="ECO:0000313" key="4">
    <source>
        <dbReference type="EMBL" id="NEC61460.1"/>
    </source>
</evidence>
<dbReference type="RefSeq" id="WP_067577788.1">
    <property type="nucleotide sequence ID" value="NZ_JAAGNC010000193.1"/>
</dbReference>
<dbReference type="Pfam" id="PF00494">
    <property type="entry name" value="SQS_PSY"/>
    <property type="match status" value="1"/>
</dbReference>
<dbReference type="InterPro" id="IPR044843">
    <property type="entry name" value="Trans_IPPS_bact-type"/>
</dbReference>
<sequence length="328" mass="35622">MSELDAAGIAEPALRAAYTECRRINAHHGRTFFLATRLLPARARPAAHALYGFARMADELVDNPEPGTDPAVALDKVGGLVDEVYDGSVPADPVLAALADTVHRYGIRRALVDAFLHSMRMDLTVTEYSTYADLGEYIYGSACVIGLQMLPVFGTVVPVEEAAPSAAALGEAFQLTNFLRDVGEDLDRGRLYLPTEELAAFGVDRERLADARRQDRSDPRVRAALAVAVSRTRAVYRRAEAGIPLLRPESRPCVRTAITLYEGILDEIEAMDYAVLNRRAVVGKGRRVAVAVPALVQRALSARPGRPRSLGPVRRWHRRSAANPGSGG</sequence>
<comment type="pathway">
    <text evidence="1">Carotenoid biosynthesis; phytoene biosynthesis.</text>
</comment>
<dbReference type="SFLD" id="SFLDG01018">
    <property type="entry name" value="Squalene/Phytoene_Synthase_Lik"/>
    <property type="match status" value="1"/>
</dbReference>
<evidence type="ECO:0000256" key="1">
    <source>
        <dbReference type="ARBA" id="ARBA00004684"/>
    </source>
</evidence>
<organism evidence="4 5">
    <name type="scientific">Amycolatopsis rubida</name>
    <dbReference type="NCBI Taxonomy" id="112413"/>
    <lineage>
        <taxon>Bacteria</taxon>
        <taxon>Bacillati</taxon>
        <taxon>Actinomycetota</taxon>
        <taxon>Actinomycetes</taxon>
        <taxon>Pseudonocardiales</taxon>
        <taxon>Pseudonocardiaceae</taxon>
        <taxon>Amycolatopsis</taxon>
    </lineage>
</organism>
<dbReference type="SFLD" id="SFLDG01212">
    <property type="entry name" value="Phytoene_synthase_like"/>
    <property type="match status" value="1"/>
</dbReference>
<evidence type="ECO:0000256" key="2">
    <source>
        <dbReference type="ARBA" id="ARBA00022679"/>
    </source>
</evidence>
<dbReference type="SFLD" id="SFLDS00005">
    <property type="entry name" value="Isoprenoid_Synthase_Type_I"/>
    <property type="match status" value="1"/>
</dbReference>
<dbReference type="EMBL" id="JAAGNC010000193">
    <property type="protein sequence ID" value="NEC61460.1"/>
    <property type="molecule type" value="Genomic_DNA"/>
</dbReference>
<keyword evidence="2" id="KW-0808">Transferase</keyword>